<dbReference type="InterPro" id="IPR058881">
    <property type="entry name" value="PglZ_2nd"/>
</dbReference>
<name>A0ABQ1QG16_9ACTN</name>
<dbReference type="EMBL" id="BMCK01000004">
    <property type="protein sequence ID" value="GGD24634.1"/>
    <property type="molecule type" value="Genomic_DNA"/>
</dbReference>
<dbReference type="InterPro" id="IPR017850">
    <property type="entry name" value="Alkaline_phosphatase_core_sf"/>
</dbReference>
<dbReference type="Pfam" id="PF25862">
    <property type="entry name" value="PglZ_1st"/>
    <property type="match status" value="1"/>
</dbReference>
<protein>
    <recommendedName>
        <fullName evidence="7">BREX-2 system phosphatase PglZ</fullName>
    </recommendedName>
</protein>
<dbReference type="InterPro" id="IPR058880">
    <property type="entry name" value="PglZ_N"/>
</dbReference>
<dbReference type="Pfam" id="PF25863">
    <property type="entry name" value="PglZ_C"/>
    <property type="match status" value="1"/>
</dbReference>
<organism evidence="5 6">
    <name type="scientific">Nocardioides daphniae</name>
    <dbReference type="NCBI Taxonomy" id="402297"/>
    <lineage>
        <taxon>Bacteria</taxon>
        <taxon>Bacillati</taxon>
        <taxon>Actinomycetota</taxon>
        <taxon>Actinomycetes</taxon>
        <taxon>Propionibacteriales</taxon>
        <taxon>Nocardioidaceae</taxon>
        <taxon>Nocardioides</taxon>
    </lineage>
</organism>
<gene>
    <name evidence="5" type="ORF">GCM10007231_24770</name>
</gene>
<reference evidence="6" key="1">
    <citation type="journal article" date="2019" name="Int. J. Syst. Evol. Microbiol.">
        <title>The Global Catalogue of Microorganisms (GCM) 10K type strain sequencing project: providing services to taxonomists for standard genome sequencing and annotation.</title>
        <authorList>
            <consortium name="The Broad Institute Genomics Platform"/>
            <consortium name="The Broad Institute Genome Sequencing Center for Infectious Disease"/>
            <person name="Wu L."/>
            <person name="Ma J."/>
        </authorList>
    </citation>
    <scope>NUCLEOTIDE SEQUENCE [LARGE SCALE GENOMIC DNA]</scope>
    <source>
        <strain evidence="6">CCM 7403</strain>
    </source>
</reference>
<dbReference type="Pfam" id="PF08665">
    <property type="entry name" value="PglZ"/>
    <property type="match status" value="1"/>
</dbReference>
<evidence type="ECO:0000256" key="1">
    <source>
        <dbReference type="SAM" id="MobiDB-lite"/>
    </source>
</evidence>
<dbReference type="InterPro" id="IPR047992">
    <property type="entry name" value="BREX_PglZ"/>
</dbReference>
<evidence type="ECO:0000259" key="3">
    <source>
        <dbReference type="Pfam" id="PF25862"/>
    </source>
</evidence>
<dbReference type="NCBIfam" id="NF033446">
    <property type="entry name" value="BREX_PglZ_2"/>
    <property type="match status" value="1"/>
</dbReference>
<dbReference type="Pfam" id="PF25861">
    <property type="entry name" value="PglZ_2nd"/>
    <property type="match status" value="1"/>
</dbReference>
<evidence type="ECO:0000259" key="2">
    <source>
        <dbReference type="Pfam" id="PF25861"/>
    </source>
</evidence>
<evidence type="ECO:0000313" key="5">
    <source>
        <dbReference type="EMBL" id="GGD24634.1"/>
    </source>
</evidence>
<dbReference type="InterPro" id="IPR058882">
    <property type="entry name" value="PglZ_C"/>
</dbReference>
<feature type="domain" description="Alkaline phosphatase-like protein PglZ C-terminal" evidence="4">
    <location>
        <begin position="796"/>
        <end position="896"/>
    </location>
</feature>
<evidence type="ECO:0008006" key="7">
    <source>
        <dbReference type="Google" id="ProtNLM"/>
    </source>
</evidence>
<dbReference type="RefSeq" id="WP_188421962.1">
    <property type="nucleotide sequence ID" value="NZ_BMCK01000004.1"/>
</dbReference>
<evidence type="ECO:0000259" key="4">
    <source>
        <dbReference type="Pfam" id="PF25863"/>
    </source>
</evidence>
<accession>A0ABQ1QG16</accession>
<feature type="region of interest" description="Disordered" evidence="1">
    <location>
        <begin position="646"/>
        <end position="669"/>
    </location>
</feature>
<evidence type="ECO:0000313" key="6">
    <source>
        <dbReference type="Proteomes" id="UP000630594"/>
    </source>
</evidence>
<feature type="domain" description="Alkaline phosphatase-like protein PglZ second" evidence="2">
    <location>
        <begin position="187"/>
        <end position="324"/>
    </location>
</feature>
<dbReference type="SUPFAM" id="SSF53649">
    <property type="entry name" value="Alkaline phosphatase-like"/>
    <property type="match status" value="1"/>
</dbReference>
<keyword evidence="6" id="KW-1185">Reference proteome</keyword>
<comment type="caution">
    <text evidence="5">The sequence shown here is derived from an EMBL/GenBank/DDBJ whole genome shotgun (WGS) entry which is preliminary data.</text>
</comment>
<dbReference type="Proteomes" id="UP000630594">
    <property type="component" value="Unassembled WGS sequence"/>
</dbReference>
<feature type="domain" description="Alkaline phosphatase-like protein PglZ N-terminal" evidence="3">
    <location>
        <begin position="22"/>
        <end position="107"/>
    </location>
</feature>
<sequence length="897" mass="94918">MSATLKGATAPVEPGYVRQRATALVRHHDPHARVLVLHAVPQWSGEPSFTVEGATVHVRACASQLAVLDAYAQLPESDYLVVLTDRTAQDLGDAVLLRAWRRRVEMPDLWQAVPALFGATGCSRELHRVGTWAPAALLSHVPPDGWPPARGVEVTPDHALGNLLTHLLGRSLPETPDASLVLTTLDTPAARSRWRNVDPTLRAELTDWAENRLGVDVGFGLRAGADPSPVTPLAVGLAIDTLWDRHASGQARGPAMGRLLERHLGGRQLSVEAAQRIGASCAAVVRQQLAVNAAHAADARRTLAQAEAVLADLGWPEGAEHSDLLPAGLTARLRALGEVLGQGSEAAEAALSQVNQHVLAHQETPALVAARMAVRLARWLETTEPACPTLSHSLSRQVRDGAWVDRAVNAVWNGSDDGVLSQQYATLLAQVAARRQTRDRVAAEQLAVHAAAPHPVEGSVPVERVLAEVVQPWRCGDGVLLVVLDGMSTAVASEIAESAGELGLAEWVPVSGTRMSALAALPSLTEISRASLLSGELTTGHGPAEKVGFAKKFPGAPLFHKDDLRAGAGAQLPDPVADAIDDTAGKPVVGVVLNTIDDTLHKQDVSAMQWTLDRLAPLRPLLSAARAAGRTVVLTADHGHVVEHATEARPGTASRWRTPDSGPVGDGEVLVRGPRVLSEGGEAVLLWRPDVHYGRRHPGYHGGASLAEVTVPVIVLQRAFTSSGEQPTGPKGWVAAPPQAPEWWNEPVRAVEATAPSVTPKAVTRNRATPAPDASQDALFDVAPLDAEPQAPTATERDVVDAVLATTVYRNQAARAGRRRPADTVVAAVLRALVARGNRAHRDTIAAEAGIAAHAVEPTLAAIKRIVNVDGYAVLEDDADRVSVKLDVALLRDQFGI</sequence>
<proteinExistence type="predicted"/>